<gene>
    <name evidence="3" type="ORF">FD13_GL001454</name>
</gene>
<dbReference type="Proteomes" id="UP000051589">
    <property type="component" value="Unassembled WGS sequence"/>
</dbReference>
<evidence type="ECO:0000313" key="3">
    <source>
        <dbReference type="EMBL" id="KRN01053.1"/>
    </source>
</evidence>
<dbReference type="PATRIC" id="fig|1423803.3.peg.1497"/>
<protein>
    <recommendedName>
        <fullName evidence="2">BppU N-terminal domain-containing protein</fullName>
    </recommendedName>
</protein>
<dbReference type="EMBL" id="AYZH01000038">
    <property type="protein sequence ID" value="KRN01053.1"/>
    <property type="molecule type" value="Genomic_DNA"/>
</dbReference>
<accession>A0A0R2DML4</accession>
<sequence length="332" mass="35719">MIKLHLNVTKQSGSDPLAFIRIGDGDVDGLEVSIIDKGEPMDLTGFTVSFEGVTSVGKTVIDSVVKMIDETQGKFQYKFPSQASSSIGRYQTAYFSLVKDNVRTTTDNFEVYVLESSNIFEIEPDDYINPYNSLIAKLNESYDTASKDVSENAKQQMEVLDSQAESLKEKVADYIEGRDVDFKQFKTDFDNLVSDTTAKVAMLRGPEGPKGPIGPQGDPGVQGVPGITVKGALATVDELPADATVGDAYFVGQDLMIKTADSWKTINTLMGPQGEKGEVGTKGDRGDPGPIGETGLTGPQGVSLTRATGNDEESAIANATSDPDGFFYWEES</sequence>
<name>A0A0R2DML4_9LACO</name>
<dbReference type="PANTHER" id="PTHR24637:SF428">
    <property type="entry name" value="SCAVENGER RECEPTOR CLASS A MEMBER 3"/>
    <property type="match status" value="1"/>
</dbReference>
<reference evidence="3 4" key="1">
    <citation type="journal article" date="2015" name="Genome Announc.">
        <title>Expanding the biotechnology potential of lactobacilli through comparative genomics of 213 strains and associated genera.</title>
        <authorList>
            <person name="Sun Z."/>
            <person name="Harris H.M."/>
            <person name="McCann A."/>
            <person name="Guo C."/>
            <person name="Argimon S."/>
            <person name="Zhang W."/>
            <person name="Yang X."/>
            <person name="Jeffery I.B."/>
            <person name="Cooney J.C."/>
            <person name="Kagawa T.F."/>
            <person name="Liu W."/>
            <person name="Song Y."/>
            <person name="Salvetti E."/>
            <person name="Wrobel A."/>
            <person name="Rasinkangas P."/>
            <person name="Parkhill J."/>
            <person name="Rea M.C."/>
            <person name="O'Sullivan O."/>
            <person name="Ritari J."/>
            <person name="Douillard F.P."/>
            <person name="Paul Ross R."/>
            <person name="Yang R."/>
            <person name="Briner A.E."/>
            <person name="Felis G.E."/>
            <person name="de Vos W.M."/>
            <person name="Barrangou R."/>
            <person name="Klaenhammer T.R."/>
            <person name="Caufield P.W."/>
            <person name="Cui Y."/>
            <person name="Zhang H."/>
            <person name="O'Toole P.W."/>
        </authorList>
    </citation>
    <scope>NUCLEOTIDE SEQUENCE [LARGE SCALE GENOMIC DNA]</scope>
    <source>
        <strain evidence="3 4">DSM 21775</strain>
    </source>
</reference>
<proteinExistence type="predicted"/>
<dbReference type="STRING" id="1423803.FD13_GL001454"/>
<dbReference type="RefSeq" id="WP_061777193.1">
    <property type="nucleotide sequence ID" value="NZ_AYZH01000038.1"/>
</dbReference>
<dbReference type="Gene3D" id="2.60.40.3350">
    <property type="match status" value="1"/>
</dbReference>
<dbReference type="InterPro" id="IPR018913">
    <property type="entry name" value="BppU_N"/>
</dbReference>
<evidence type="ECO:0000313" key="4">
    <source>
        <dbReference type="Proteomes" id="UP000051589"/>
    </source>
</evidence>
<dbReference type="Pfam" id="PF10651">
    <property type="entry name" value="BppU_N"/>
    <property type="match status" value="1"/>
</dbReference>
<organism evidence="3 4">
    <name type="scientific">Levilactobacillus senmaizukei DSM 21775 = NBRC 103853</name>
    <dbReference type="NCBI Taxonomy" id="1423803"/>
    <lineage>
        <taxon>Bacteria</taxon>
        <taxon>Bacillati</taxon>
        <taxon>Bacillota</taxon>
        <taxon>Bacilli</taxon>
        <taxon>Lactobacillales</taxon>
        <taxon>Lactobacillaceae</taxon>
        <taxon>Levilactobacillus</taxon>
    </lineage>
</organism>
<dbReference type="OrthoDB" id="1884875at2"/>
<feature type="region of interest" description="Disordered" evidence="1">
    <location>
        <begin position="270"/>
        <end position="302"/>
    </location>
</feature>
<feature type="domain" description="BppU N-terminal" evidence="2">
    <location>
        <begin position="4"/>
        <end position="140"/>
    </location>
</feature>
<feature type="compositionally biased region" description="Basic and acidic residues" evidence="1">
    <location>
        <begin position="275"/>
        <end position="287"/>
    </location>
</feature>
<evidence type="ECO:0000259" key="2">
    <source>
        <dbReference type="Pfam" id="PF10651"/>
    </source>
</evidence>
<dbReference type="AlphaFoldDB" id="A0A0R2DML4"/>
<evidence type="ECO:0000256" key="1">
    <source>
        <dbReference type="SAM" id="MobiDB-lite"/>
    </source>
</evidence>
<comment type="caution">
    <text evidence="3">The sequence shown here is derived from an EMBL/GenBank/DDBJ whole genome shotgun (WGS) entry which is preliminary data.</text>
</comment>
<keyword evidence="4" id="KW-1185">Reference proteome</keyword>
<dbReference type="PANTHER" id="PTHR24637">
    <property type="entry name" value="COLLAGEN"/>
    <property type="match status" value="1"/>
</dbReference>